<dbReference type="HOGENOM" id="CLU_857951_0_0_1"/>
<accession>M3C6C4</accession>
<evidence type="ECO:0000313" key="3">
    <source>
        <dbReference type="Proteomes" id="UP000016931"/>
    </source>
</evidence>
<evidence type="ECO:0000313" key="2">
    <source>
        <dbReference type="EMBL" id="EMF15816.1"/>
    </source>
</evidence>
<feature type="region of interest" description="Disordered" evidence="1">
    <location>
        <begin position="164"/>
        <end position="247"/>
    </location>
</feature>
<feature type="compositionally biased region" description="Low complexity" evidence="1">
    <location>
        <begin position="354"/>
        <end position="363"/>
    </location>
</feature>
<proteinExistence type="predicted"/>
<dbReference type="Proteomes" id="UP000016931">
    <property type="component" value="Unassembled WGS sequence"/>
</dbReference>
<organism evidence="2 3">
    <name type="scientific">Sphaerulina musiva (strain SO2202)</name>
    <name type="common">Poplar stem canker fungus</name>
    <name type="synonym">Septoria musiva</name>
    <dbReference type="NCBI Taxonomy" id="692275"/>
    <lineage>
        <taxon>Eukaryota</taxon>
        <taxon>Fungi</taxon>
        <taxon>Dikarya</taxon>
        <taxon>Ascomycota</taxon>
        <taxon>Pezizomycotina</taxon>
        <taxon>Dothideomycetes</taxon>
        <taxon>Dothideomycetidae</taxon>
        <taxon>Mycosphaerellales</taxon>
        <taxon>Mycosphaerellaceae</taxon>
        <taxon>Sphaerulina</taxon>
    </lineage>
</organism>
<feature type="compositionally biased region" description="Basic and acidic residues" evidence="1">
    <location>
        <begin position="323"/>
        <end position="339"/>
    </location>
</feature>
<gene>
    <name evidence="2" type="ORF">SEPMUDRAFT_147599</name>
</gene>
<dbReference type="EMBL" id="KB456261">
    <property type="protein sequence ID" value="EMF15816.1"/>
    <property type="molecule type" value="Genomic_DNA"/>
</dbReference>
<protein>
    <submittedName>
        <fullName evidence="2">Uncharacterized protein</fullName>
    </submittedName>
</protein>
<feature type="region of interest" description="Disordered" evidence="1">
    <location>
        <begin position="312"/>
        <end position="363"/>
    </location>
</feature>
<sequence>MACEVDHSPFADTTIDDDWMKAEDGNGSLNDISDFNSNFGHQSYDTINPSLTYSNHSTPATSDHHAYTFNATANSDLNQTLSPQPTYEAYPSSFNNAPETPYFSSVEMNHAAPNHHSLLRNQHFSHRRSVSEPPGMPEQSPITFHRKEHWIGAPVRSKPTALKSLPKHKANRSHPYPAPAPTRKPAKQQPYSHVQQRAMAQDARPDMQRSQTQPLHHYQQYAPTSAPMMSPQHFMSMSPDQLHAPPSSHMMMAANPFIPSTSRVCTPTPIDPSLREPPIPSKRVKRETTLNIMMTVDELRALVCEAVQKAVGGSGERMNGESTQREQERTEADSEERSVSPKAVPVEEVEEVDAGVGVMKDET</sequence>
<keyword evidence="3" id="KW-1185">Reference proteome</keyword>
<dbReference type="AlphaFoldDB" id="M3C6C4"/>
<dbReference type="OrthoDB" id="3867271at2759"/>
<dbReference type="eggNOG" id="ENOG502RM5G">
    <property type="taxonomic scope" value="Eukaryota"/>
</dbReference>
<dbReference type="OMA" id="MMFHREH"/>
<dbReference type="RefSeq" id="XP_016763937.1">
    <property type="nucleotide sequence ID" value="XM_016904406.1"/>
</dbReference>
<name>M3C6C4_SPHMS</name>
<reference evidence="2 3" key="1">
    <citation type="journal article" date="2012" name="PLoS Pathog.">
        <title>Diverse lifestyles and strategies of plant pathogenesis encoded in the genomes of eighteen Dothideomycetes fungi.</title>
        <authorList>
            <person name="Ohm R.A."/>
            <person name="Feau N."/>
            <person name="Henrissat B."/>
            <person name="Schoch C.L."/>
            <person name="Horwitz B.A."/>
            <person name="Barry K.W."/>
            <person name="Condon B.J."/>
            <person name="Copeland A.C."/>
            <person name="Dhillon B."/>
            <person name="Glaser F."/>
            <person name="Hesse C.N."/>
            <person name="Kosti I."/>
            <person name="LaButti K."/>
            <person name="Lindquist E.A."/>
            <person name="Lucas S."/>
            <person name="Salamov A.A."/>
            <person name="Bradshaw R.E."/>
            <person name="Ciuffetti L."/>
            <person name="Hamelin R.C."/>
            <person name="Kema G.H.J."/>
            <person name="Lawrence C."/>
            <person name="Scott J.A."/>
            <person name="Spatafora J.W."/>
            <person name="Turgeon B.G."/>
            <person name="de Wit P.J.G.M."/>
            <person name="Zhong S."/>
            <person name="Goodwin S.B."/>
            <person name="Grigoriev I.V."/>
        </authorList>
    </citation>
    <scope>NUCLEOTIDE SEQUENCE [LARGE SCALE GENOMIC DNA]</scope>
    <source>
        <strain evidence="2 3">SO2202</strain>
    </source>
</reference>
<evidence type="ECO:0000256" key="1">
    <source>
        <dbReference type="SAM" id="MobiDB-lite"/>
    </source>
</evidence>
<dbReference type="GeneID" id="27901543"/>